<dbReference type="AlphaFoldDB" id="A0A6H9WMD9"/>
<organism evidence="2 3">
    <name type="scientific">Pseudoclavibacter endophyticus</name>
    <dbReference type="NCBI Taxonomy" id="1778590"/>
    <lineage>
        <taxon>Bacteria</taxon>
        <taxon>Bacillati</taxon>
        <taxon>Actinomycetota</taxon>
        <taxon>Actinomycetes</taxon>
        <taxon>Micrococcales</taxon>
        <taxon>Microbacteriaceae</taxon>
        <taxon>Pseudoclavibacter</taxon>
    </lineage>
</organism>
<dbReference type="Proteomes" id="UP000431744">
    <property type="component" value="Unassembled WGS sequence"/>
</dbReference>
<proteinExistence type="predicted"/>
<dbReference type="OrthoDB" id="4549247at2"/>
<feature type="region of interest" description="Disordered" evidence="1">
    <location>
        <begin position="1"/>
        <end position="29"/>
    </location>
</feature>
<feature type="compositionally biased region" description="Basic and acidic residues" evidence="1">
    <location>
        <begin position="1"/>
        <end position="12"/>
    </location>
</feature>
<comment type="caution">
    <text evidence="2">The sequence shown here is derived from an EMBL/GenBank/DDBJ whole genome shotgun (WGS) entry which is preliminary data.</text>
</comment>
<gene>
    <name evidence="2" type="ORF">F8O04_01370</name>
</gene>
<keyword evidence="3" id="KW-1185">Reference proteome</keyword>
<dbReference type="EMBL" id="WBJY01000001">
    <property type="protein sequence ID" value="KAB1648971.1"/>
    <property type="molecule type" value="Genomic_DNA"/>
</dbReference>
<evidence type="ECO:0000313" key="2">
    <source>
        <dbReference type="EMBL" id="KAB1648971.1"/>
    </source>
</evidence>
<accession>A0A6H9WMD9</accession>
<reference evidence="2 3" key="1">
    <citation type="submission" date="2019-09" db="EMBL/GenBank/DDBJ databases">
        <title>Phylogeny of genus Pseudoclavibacter and closely related genus.</title>
        <authorList>
            <person name="Li Y."/>
        </authorList>
    </citation>
    <scope>NUCLEOTIDE SEQUENCE [LARGE SCALE GENOMIC DNA]</scope>
    <source>
        <strain evidence="2 3">EGI 60007</strain>
    </source>
</reference>
<name>A0A6H9WMD9_9MICO</name>
<dbReference type="RefSeq" id="WP_158027524.1">
    <property type="nucleotide sequence ID" value="NZ_BMHG01000001.1"/>
</dbReference>
<evidence type="ECO:0000256" key="1">
    <source>
        <dbReference type="SAM" id="MobiDB-lite"/>
    </source>
</evidence>
<protein>
    <submittedName>
        <fullName evidence="2">Uncharacterized protein</fullName>
    </submittedName>
</protein>
<evidence type="ECO:0000313" key="3">
    <source>
        <dbReference type="Proteomes" id="UP000431744"/>
    </source>
</evidence>
<sequence length="398" mass="43426">MAHEEDGERADDPDGADDSGEPEQPSSDDWYAAQGLTANLWASLNQPTLDAISAFYKDSMAPLDESLFTDYWQNIAPSFMGDFMKQVWSTLPAFKTTPTWLADAIPSVAFPGVAQEAMAAQVGLFQSQAENVLWNFDTAAAFGTSTSALTETARAIAGTLSSLWQVTPPPLSFHRGLLPPTLSAERAELNPSEVMSLVVEEGLPIWSAPRAPIVLALVQARDSKARREVIGRRAPDILSDCHDLLAGLPKSKWTPLAGFAVRAIEAAQHGHYESGQALLASVLESVMVKVIGNNRGKTVNKARYAAQRHRYFDDLGVQTVYIWLPVWHAYDYFDYTAEKPAAPRVFLRHASAHAVRASQYTKRNAAWAALIVSNFLAALTLEQVQAAEIIEAAQGKSE</sequence>